<keyword evidence="2" id="KW-0808">Transferase</keyword>
<evidence type="ECO:0000313" key="2">
    <source>
        <dbReference type="EMBL" id="OCB69789.1"/>
    </source>
</evidence>
<evidence type="ECO:0000313" key="4">
    <source>
        <dbReference type="Proteomes" id="UP000093226"/>
    </source>
</evidence>
<keyword evidence="2" id="KW-0418">Kinase</keyword>
<reference evidence="1 6" key="4">
    <citation type="submission" date="2019-07" db="EMBL/GenBank/DDBJ databases">
        <title>Whole genome shotgun sequence of Flavobacterium glycines NBRC 105008.</title>
        <authorList>
            <person name="Hosoyama A."/>
            <person name="Uohara A."/>
            <person name="Ohji S."/>
            <person name="Ichikawa N."/>
        </authorList>
    </citation>
    <scope>NUCLEOTIDE SEQUENCE [LARGE SCALE GENOMIC DNA]</scope>
    <source>
        <strain evidence="1 6">NBRC 105008</strain>
    </source>
</reference>
<dbReference type="Gene3D" id="1.10.720.160">
    <property type="match status" value="1"/>
</dbReference>
<dbReference type="Proteomes" id="UP000321579">
    <property type="component" value="Unassembled WGS sequence"/>
</dbReference>
<protein>
    <submittedName>
        <fullName evidence="3">BadF-type ATPase</fullName>
    </submittedName>
    <submittedName>
        <fullName evidence="2">N-acetylglucosamine kinase</fullName>
    </submittedName>
</protein>
<gene>
    <name evidence="2" type="ORF">FBGL_12795</name>
    <name evidence="1" type="ORF">FGL01_28440</name>
    <name evidence="3" type="ORF">SAMN05192550_2930</name>
</gene>
<dbReference type="Proteomes" id="UP000182367">
    <property type="component" value="Unassembled WGS sequence"/>
</dbReference>
<dbReference type="AlphaFoldDB" id="A0A1B9DJG6"/>
<reference evidence="2" key="2">
    <citation type="submission" date="2016-03" db="EMBL/GenBank/DDBJ databases">
        <authorList>
            <person name="Ploux O."/>
        </authorList>
    </citation>
    <scope>NUCLEOTIDE SEQUENCE</scope>
    <source>
        <strain evidence="2">NBRC 105008</strain>
    </source>
</reference>
<evidence type="ECO:0000313" key="1">
    <source>
        <dbReference type="EMBL" id="GEL12105.1"/>
    </source>
</evidence>
<keyword evidence="5" id="KW-1185">Reference proteome</keyword>
<name>A0A1B9DJG6_9FLAO</name>
<evidence type="ECO:0000313" key="3">
    <source>
        <dbReference type="EMBL" id="SDJ88563.1"/>
    </source>
</evidence>
<dbReference type="RefSeq" id="WP_066329034.1">
    <property type="nucleotide sequence ID" value="NZ_BJVF01000008.1"/>
</dbReference>
<comment type="caution">
    <text evidence="2">The sequence shown here is derived from an EMBL/GenBank/DDBJ whole genome shotgun (WGS) entry which is preliminary data.</text>
</comment>
<dbReference type="STRING" id="551990.SAMN05192550_2930"/>
<evidence type="ECO:0000313" key="6">
    <source>
        <dbReference type="Proteomes" id="UP000321579"/>
    </source>
</evidence>
<accession>A0A1B9DJG6</accession>
<reference evidence="3 5" key="3">
    <citation type="submission" date="2016-10" db="EMBL/GenBank/DDBJ databases">
        <authorList>
            <person name="Varghese N."/>
            <person name="Submissions S."/>
        </authorList>
    </citation>
    <scope>NUCLEOTIDE SEQUENCE [LARGE SCALE GENOMIC DNA]</scope>
    <source>
        <strain evidence="3 5">Gm-149</strain>
    </source>
</reference>
<proteinExistence type="predicted"/>
<dbReference type="EMBL" id="LVEO01000024">
    <property type="protein sequence ID" value="OCB69789.1"/>
    <property type="molecule type" value="Genomic_DNA"/>
</dbReference>
<sequence length="283" mass="32333">MKLIVDSGSTKADWIAIDDQGKVLFTTQTLGLNPEILEGDQIIARVDDRFDLQQSKKTATHLFFYGAGCGTDRMKIALKEVFQKYFVNAEVVVEEDTYAAVYATTPKDQKAIVCILGTGSNCSYFDGSKLHQKVQSLGYIVMDDASGNVFGKELIRKYYFNKMPKDLAVEFEKEFNVDPDFIKSKLYKEENPNAYLATFAKFLIQHKDTEFCQKIIRKGMKSFIKNYVMQYDNCHEVPVHFVGSIAFYLKDELQHAFDKYNLELGNVLRRPIDGLISFHVANQ</sequence>
<dbReference type="Gene3D" id="3.30.420.40">
    <property type="match status" value="2"/>
</dbReference>
<dbReference type="InterPro" id="IPR043129">
    <property type="entry name" value="ATPase_NBD"/>
</dbReference>
<dbReference type="EMBL" id="FNEO01000008">
    <property type="protein sequence ID" value="SDJ88563.1"/>
    <property type="molecule type" value="Genomic_DNA"/>
</dbReference>
<dbReference type="CDD" id="cd24079">
    <property type="entry name" value="ASKHA_NBD_PG1100-like"/>
    <property type="match status" value="1"/>
</dbReference>
<dbReference type="EMBL" id="BJVF01000008">
    <property type="protein sequence ID" value="GEL12105.1"/>
    <property type="molecule type" value="Genomic_DNA"/>
</dbReference>
<dbReference type="Proteomes" id="UP000093226">
    <property type="component" value="Unassembled WGS sequence"/>
</dbReference>
<dbReference type="OrthoDB" id="871343at2"/>
<dbReference type="GO" id="GO:0016301">
    <property type="term" value="F:kinase activity"/>
    <property type="evidence" value="ECO:0007669"/>
    <property type="project" value="UniProtKB-KW"/>
</dbReference>
<organism evidence="2 4">
    <name type="scientific">Flavobacterium glycines</name>
    <dbReference type="NCBI Taxonomy" id="551990"/>
    <lineage>
        <taxon>Bacteria</taxon>
        <taxon>Pseudomonadati</taxon>
        <taxon>Bacteroidota</taxon>
        <taxon>Flavobacteriia</taxon>
        <taxon>Flavobacteriales</taxon>
        <taxon>Flavobacteriaceae</taxon>
        <taxon>Flavobacterium</taxon>
    </lineage>
</organism>
<dbReference type="SUPFAM" id="SSF53067">
    <property type="entry name" value="Actin-like ATPase domain"/>
    <property type="match status" value="2"/>
</dbReference>
<reference evidence="4" key="1">
    <citation type="submission" date="2016-03" db="EMBL/GenBank/DDBJ databases">
        <title>Draft genome sequence of Paenibacillus glacialis DSM 22343.</title>
        <authorList>
            <person name="Shin S.-K."/>
            <person name="Yi H."/>
        </authorList>
    </citation>
    <scope>NUCLEOTIDE SEQUENCE [LARGE SCALE GENOMIC DNA]</scope>
    <source>
        <strain evidence="4">NBRC 105008</strain>
    </source>
</reference>
<evidence type="ECO:0000313" key="5">
    <source>
        <dbReference type="Proteomes" id="UP000182367"/>
    </source>
</evidence>